<accession>A0A2W1JS34</accession>
<evidence type="ECO:0000313" key="2">
    <source>
        <dbReference type="EMBL" id="PZD71587.1"/>
    </source>
</evidence>
<dbReference type="EMBL" id="PQWO01000016">
    <property type="protein sequence ID" value="PZD71587.1"/>
    <property type="molecule type" value="Genomic_DNA"/>
</dbReference>
<evidence type="ECO:0000313" key="3">
    <source>
        <dbReference type="Proteomes" id="UP000248857"/>
    </source>
</evidence>
<dbReference type="PANTHER" id="PTHR33352:SF3">
    <property type="entry name" value="SLR1612 PROTEIN"/>
    <property type="match status" value="1"/>
</dbReference>
<feature type="compositionally biased region" description="Basic and acidic residues" evidence="1">
    <location>
        <begin position="29"/>
        <end position="73"/>
    </location>
</feature>
<dbReference type="AlphaFoldDB" id="A0A2W1JS34"/>
<protein>
    <recommendedName>
        <fullName evidence="4">Uma2 family endonuclease</fullName>
    </recommendedName>
</protein>
<gene>
    <name evidence="2" type="ORF">C1752_06207</name>
</gene>
<dbReference type="Proteomes" id="UP000248857">
    <property type="component" value="Unassembled WGS sequence"/>
</dbReference>
<dbReference type="PANTHER" id="PTHR33352">
    <property type="entry name" value="SLR1095 PROTEIN"/>
    <property type="match status" value="1"/>
</dbReference>
<comment type="caution">
    <text evidence="2">The sequence shown here is derived from an EMBL/GenBank/DDBJ whole genome shotgun (WGS) entry which is preliminary data.</text>
</comment>
<reference evidence="2 3" key="1">
    <citation type="journal article" date="2018" name="Sci. Rep.">
        <title>A novel species of the marine cyanobacterium Acaryochloris with a unique pigment content and lifestyle.</title>
        <authorList>
            <person name="Partensky F."/>
            <person name="Six C."/>
            <person name="Ratin M."/>
            <person name="Garczarek L."/>
            <person name="Vaulot D."/>
            <person name="Probert I."/>
            <person name="Calteau A."/>
            <person name="Gourvil P."/>
            <person name="Marie D."/>
            <person name="Grebert T."/>
            <person name="Bouchier C."/>
            <person name="Le Panse S."/>
            <person name="Gachenot M."/>
            <person name="Rodriguez F."/>
            <person name="Garrido J.L."/>
        </authorList>
    </citation>
    <scope>NUCLEOTIDE SEQUENCE [LARGE SCALE GENOMIC DNA]</scope>
    <source>
        <strain evidence="2 3">RCC1774</strain>
    </source>
</reference>
<organism evidence="2 3">
    <name type="scientific">Acaryochloris thomasi RCC1774</name>
    <dbReference type="NCBI Taxonomy" id="1764569"/>
    <lineage>
        <taxon>Bacteria</taxon>
        <taxon>Bacillati</taxon>
        <taxon>Cyanobacteriota</taxon>
        <taxon>Cyanophyceae</taxon>
        <taxon>Acaryochloridales</taxon>
        <taxon>Acaryochloridaceae</taxon>
        <taxon>Acaryochloris</taxon>
        <taxon>Acaryochloris thomasi</taxon>
    </lineage>
</organism>
<evidence type="ECO:0000256" key="1">
    <source>
        <dbReference type="SAM" id="MobiDB-lite"/>
    </source>
</evidence>
<feature type="region of interest" description="Disordered" evidence="1">
    <location>
        <begin position="29"/>
        <end position="87"/>
    </location>
</feature>
<keyword evidence="3" id="KW-1185">Reference proteome</keyword>
<sequence>MGLALGIHERQLRWFTAIGELIPLPEEIERQQKEQERQQKEQAEQREQQERQAKAQAEQREQQERQARQRLEAYLRSQGIDPEHLPE</sequence>
<name>A0A2W1JS34_9CYAN</name>
<evidence type="ECO:0008006" key="4">
    <source>
        <dbReference type="Google" id="ProtNLM"/>
    </source>
</evidence>
<proteinExistence type="predicted"/>